<protein>
    <recommendedName>
        <fullName evidence="3">Serine-threonine/tyrosine-protein kinase catalytic domain-containing protein</fullName>
    </recommendedName>
</protein>
<evidence type="ECO:0008006" key="3">
    <source>
        <dbReference type="Google" id="ProtNLM"/>
    </source>
</evidence>
<accession>A0AAW0G7A4</accession>
<organism evidence="1 2">
    <name type="scientific">Cerrena zonata</name>
    <dbReference type="NCBI Taxonomy" id="2478898"/>
    <lineage>
        <taxon>Eukaryota</taxon>
        <taxon>Fungi</taxon>
        <taxon>Dikarya</taxon>
        <taxon>Basidiomycota</taxon>
        <taxon>Agaricomycotina</taxon>
        <taxon>Agaricomycetes</taxon>
        <taxon>Polyporales</taxon>
        <taxon>Cerrenaceae</taxon>
        <taxon>Cerrena</taxon>
    </lineage>
</organism>
<evidence type="ECO:0000313" key="1">
    <source>
        <dbReference type="EMBL" id="KAK7685531.1"/>
    </source>
</evidence>
<dbReference type="AlphaFoldDB" id="A0AAW0G7A4"/>
<proteinExistence type="predicted"/>
<evidence type="ECO:0000313" key="2">
    <source>
        <dbReference type="Proteomes" id="UP001385951"/>
    </source>
</evidence>
<dbReference type="SUPFAM" id="SSF56112">
    <property type="entry name" value="Protein kinase-like (PK-like)"/>
    <property type="match status" value="1"/>
</dbReference>
<reference evidence="1 2" key="1">
    <citation type="submission" date="2022-09" db="EMBL/GenBank/DDBJ databases">
        <authorList>
            <person name="Palmer J.M."/>
        </authorList>
    </citation>
    <scope>NUCLEOTIDE SEQUENCE [LARGE SCALE GENOMIC DNA]</scope>
    <source>
        <strain evidence="1 2">DSM 7382</strain>
    </source>
</reference>
<name>A0AAW0G7A4_9APHY</name>
<comment type="caution">
    <text evidence="1">The sequence shown here is derived from an EMBL/GenBank/DDBJ whole genome shotgun (WGS) entry which is preliminary data.</text>
</comment>
<keyword evidence="2" id="KW-1185">Reference proteome</keyword>
<gene>
    <name evidence="1" type="ORF">QCA50_011398</name>
</gene>
<dbReference type="InterPro" id="IPR011009">
    <property type="entry name" value="Kinase-like_dom_sf"/>
</dbReference>
<dbReference type="EMBL" id="JASBNA010000020">
    <property type="protein sequence ID" value="KAK7685531.1"/>
    <property type="molecule type" value="Genomic_DNA"/>
</dbReference>
<dbReference type="Proteomes" id="UP001385951">
    <property type="component" value="Unassembled WGS sequence"/>
</dbReference>
<sequence>MDTNGKSRSFLSQVKSRFAASVVRSKAVLSAVSSASIFDSAVFIPSRISRARVLQLVNRLLDNDSEATNELESLQGKNARRALDIVQEFLDHNIDISATETDWGIPLSPGVRLVQSMVKLSELSGQYPSHFFVKINPPLSPKSNLTVMRGGSQTQVFTSEYQKKKVAVKRILIIGWELIGPSKRQIVQNVGGKLQIYWCILRNYQEFYLACLEWRQFRHPNILPIYGLLAEARQPTLILPWRERGNIRCYLQAT</sequence>